<organism evidence="1 2">
    <name type="scientific">Eumeta variegata</name>
    <name type="common">Bagworm moth</name>
    <name type="synonym">Eumeta japonica</name>
    <dbReference type="NCBI Taxonomy" id="151549"/>
    <lineage>
        <taxon>Eukaryota</taxon>
        <taxon>Metazoa</taxon>
        <taxon>Ecdysozoa</taxon>
        <taxon>Arthropoda</taxon>
        <taxon>Hexapoda</taxon>
        <taxon>Insecta</taxon>
        <taxon>Pterygota</taxon>
        <taxon>Neoptera</taxon>
        <taxon>Endopterygota</taxon>
        <taxon>Lepidoptera</taxon>
        <taxon>Glossata</taxon>
        <taxon>Ditrysia</taxon>
        <taxon>Tineoidea</taxon>
        <taxon>Psychidae</taxon>
        <taxon>Oiketicinae</taxon>
        <taxon>Eumeta</taxon>
    </lineage>
</organism>
<comment type="caution">
    <text evidence="1">The sequence shown here is derived from an EMBL/GenBank/DDBJ whole genome shotgun (WGS) entry which is preliminary data.</text>
</comment>
<proteinExistence type="predicted"/>
<protein>
    <submittedName>
        <fullName evidence="1">Uncharacterized protein</fullName>
    </submittedName>
</protein>
<evidence type="ECO:0000313" key="2">
    <source>
        <dbReference type="Proteomes" id="UP000299102"/>
    </source>
</evidence>
<keyword evidence="2" id="KW-1185">Reference proteome</keyword>
<dbReference type="AlphaFoldDB" id="A0A4C1Y9B4"/>
<sequence length="82" mass="9296">MFRPRLRLLVCLSIRGLAHKSVLESCNLAWICIFIIPTQWCVVSLDIAASTWMMIYSRAAYEKDDINRSHAASPVRTELAAT</sequence>
<accession>A0A4C1Y9B4</accession>
<evidence type="ECO:0000313" key="1">
    <source>
        <dbReference type="EMBL" id="GBP71199.1"/>
    </source>
</evidence>
<gene>
    <name evidence="1" type="ORF">EVAR_17992_1</name>
</gene>
<dbReference type="Proteomes" id="UP000299102">
    <property type="component" value="Unassembled WGS sequence"/>
</dbReference>
<name>A0A4C1Y9B4_EUMVA</name>
<dbReference type="EMBL" id="BGZK01001100">
    <property type="protein sequence ID" value="GBP71199.1"/>
    <property type="molecule type" value="Genomic_DNA"/>
</dbReference>
<reference evidence="1 2" key="1">
    <citation type="journal article" date="2019" name="Commun. Biol.">
        <title>The bagworm genome reveals a unique fibroin gene that provides high tensile strength.</title>
        <authorList>
            <person name="Kono N."/>
            <person name="Nakamura H."/>
            <person name="Ohtoshi R."/>
            <person name="Tomita M."/>
            <person name="Numata K."/>
            <person name="Arakawa K."/>
        </authorList>
    </citation>
    <scope>NUCLEOTIDE SEQUENCE [LARGE SCALE GENOMIC DNA]</scope>
</reference>